<dbReference type="KEGG" id="mpk:VL20_5174"/>
<protein>
    <recommendedName>
        <fullName evidence="3">DUF29 domain-containing protein</fullName>
    </recommendedName>
</protein>
<accession>A0A0K1S7B6</accession>
<dbReference type="Gene3D" id="1.20.1220.20">
    <property type="entry name" value="Uncharcterised protein PF01724"/>
    <property type="match status" value="1"/>
</dbReference>
<dbReference type="RefSeq" id="WP_052277704.1">
    <property type="nucleotide sequence ID" value="NZ_CP011339.1"/>
</dbReference>
<dbReference type="AlphaFoldDB" id="A0A0K1S7B6"/>
<name>A0A0K1S7B6_9CHRO</name>
<proteinExistence type="predicted"/>
<dbReference type="Pfam" id="PF01724">
    <property type="entry name" value="DUF29"/>
    <property type="match status" value="1"/>
</dbReference>
<evidence type="ECO:0008006" key="3">
    <source>
        <dbReference type="Google" id="ProtNLM"/>
    </source>
</evidence>
<dbReference type="Proteomes" id="UP000068167">
    <property type="component" value="Chromosome"/>
</dbReference>
<dbReference type="InterPro" id="IPR002636">
    <property type="entry name" value="DUF29"/>
</dbReference>
<reference evidence="1 2" key="1">
    <citation type="journal article" date="2016" name="Stand. Genomic Sci.">
        <title>Complete genome sequence and genomic characterization of Microcystis panniformis FACHB 1757 by third-generation sequencing.</title>
        <authorList>
            <person name="Zhang J.Y."/>
            <person name="Guan R."/>
            <person name="Zhang H.J."/>
            <person name="Li H."/>
            <person name="Xiao P."/>
            <person name="Yu G.L."/>
            <person name="Du L."/>
            <person name="Cao D.M."/>
            <person name="Zhu B.C."/>
            <person name="Li R.H."/>
            <person name="Lu Z.H."/>
        </authorList>
    </citation>
    <scope>NUCLEOTIDE SEQUENCE [LARGE SCALE GENOMIC DNA]</scope>
    <source>
        <strain evidence="1 2">FACHB-1757</strain>
    </source>
</reference>
<organism evidence="1 2">
    <name type="scientific">Microcystis panniformis FACHB-1757</name>
    <dbReference type="NCBI Taxonomy" id="1638788"/>
    <lineage>
        <taxon>Bacteria</taxon>
        <taxon>Bacillati</taxon>
        <taxon>Cyanobacteriota</taxon>
        <taxon>Cyanophyceae</taxon>
        <taxon>Oscillatoriophycideae</taxon>
        <taxon>Chroococcales</taxon>
        <taxon>Microcystaceae</taxon>
        <taxon>Microcystis</taxon>
    </lineage>
</organism>
<evidence type="ECO:0000313" key="1">
    <source>
        <dbReference type="EMBL" id="AKV70024.1"/>
    </source>
</evidence>
<gene>
    <name evidence="1" type="ORF">VL20_5174</name>
</gene>
<keyword evidence="2" id="KW-1185">Reference proteome</keyword>
<evidence type="ECO:0000313" key="2">
    <source>
        <dbReference type="Proteomes" id="UP000068167"/>
    </source>
</evidence>
<dbReference type="PANTHER" id="PTHR34235">
    <property type="entry name" value="SLR1203 PROTEIN-RELATED"/>
    <property type="match status" value="1"/>
</dbReference>
<dbReference type="PATRIC" id="fig|1638788.3.peg.5219"/>
<dbReference type="EMBL" id="CP011339">
    <property type="protein sequence ID" value="AKV70024.1"/>
    <property type="molecule type" value="Genomic_DNA"/>
</dbReference>
<sequence length="143" mass="17324">MLIQTDYVGWLNETITLLKQKNFDKVDWENLLEEIESLGRSQKRELRNQLTTILEQCLKLCYTDYVEDYRCWQETIRRSQRELEELLIDSPSLKPYWDQVFLDCYATALKSLRDNPDYQSFNFPDDCPFPQEISQILQKKVWR</sequence>